<dbReference type="Proteomes" id="UP000585665">
    <property type="component" value="Unassembled WGS sequence"/>
</dbReference>
<dbReference type="PANTHER" id="PTHR30036">
    <property type="entry name" value="D-XYLOSE-BINDING PERIPLASMIC PROTEIN"/>
    <property type="match status" value="1"/>
</dbReference>
<evidence type="ECO:0000256" key="1">
    <source>
        <dbReference type="ARBA" id="ARBA00004418"/>
    </source>
</evidence>
<dbReference type="PANTHER" id="PTHR30036:SF7">
    <property type="entry name" value="ABC TRANSPORTER PERIPLASMIC-BINDING PROTEIN YPHF"/>
    <property type="match status" value="1"/>
</dbReference>
<evidence type="ECO:0000256" key="3">
    <source>
        <dbReference type="SAM" id="SignalP"/>
    </source>
</evidence>
<dbReference type="Gene3D" id="3.40.50.2300">
    <property type="match status" value="2"/>
</dbReference>
<protein>
    <submittedName>
        <fullName evidence="5">Substrate-binding domain-containing protein</fullName>
    </submittedName>
</protein>
<evidence type="ECO:0000313" key="6">
    <source>
        <dbReference type="Proteomes" id="UP000585665"/>
    </source>
</evidence>
<gene>
    <name evidence="5" type="ORF">HUK82_05745</name>
</gene>
<dbReference type="RefSeq" id="WP_176613042.1">
    <property type="nucleotide sequence ID" value="NZ_JABXXR010000026.1"/>
</dbReference>
<comment type="similarity">
    <text evidence="2">Belongs to the bacterial solute-binding protein 2 family.</text>
</comment>
<dbReference type="InterPro" id="IPR050555">
    <property type="entry name" value="Bact_Solute-Bind_Prot2"/>
</dbReference>
<evidence type="ECO:0000256" key="2">
    <source>
        <dbReference type="ARBA" id="ARBA00007639"/>
    </source>
</evidence>
<feature type="domain" description="Periplasmic binding protein" evidence="4">
    <location>
        <begin position="38"/>
        <end position="278"/>
    </location>
</feature>
<accession>A0A850P621</accession>
<sequence length="312" mass="32079">MKKSSLFLAACLSAVAWGSRSFAADAPITIIFVDHGQAADPFHTVIKNGAQAAAAQFGVHLEFRQPDSYDMTQMANLLTAAANQRPSGIVTTVPDSDALKRPIQQIISQGIPVIATNAAPETARAVGIAVDVGQDETVAGMAAGTALKKAGGTNALCVDQEPGNVALDHRCAGFAKTFGKSKILPVDLDPANVRSKIQGALRADSSIDTIIGLGAATVGEPAVAAIKSMGMTGKIKLAAFDLSAGFLTSVKNGDALFSVDQQPYLQGYLPVMFLALKAKYGLSPSGDVASGPSLITKDQAGSVIDLSAKGIR</sequence>
<name>A0A850P621_9PROT</name>
<dbReference type="Pfam" id="PF13407">
    <property type="entry name" value="Peripla_BP_4"/>
    <property type="match status" value="1"/>
</dbReference>
<organism evidence="5 6">
    <name type="scientific">Ameyamaea chiangmaiensis</name>
    <dbReference type="NCBI Taxonomy" id="442969"/>
    <lineage>
        <taxon>Bacteria</taxon>
        <taxon>Pseudomonadati</taxon>
        <taxon>Pseudomonadota</taxon>
        <taxon>Alphaproteobacteria</taxon>
        <taxon>Acetobacterales</taxon>
        <taxon>Acetobacteraceae</taxon>
        <taxon>Ameyamaea</taxon>
    </lineage>
</organism>
<proteinExistence type="inferred from homology"/>
<dbReference type="AlphaFoldDB" id="A0A850P621"/>
<keyword evidence="3" id="KW-0732">Signal</keyword>
<feature type="chain" id="PRO_5032478635" evidence="3">
    <location>
        <begin position="24"/>
        <end position="312"/>
    </location>
</feature>
<evidence type="ECO:0000313" key="5">
    <source>
        <dbReference type="EMBL" id="NVN40067.1"/>
    </source>
</evidence>
<evidence type="ECO:0000259" key="4">
    <source>
        <dbReference type="Pfam" id="PF13407"/>
    </source>
</evidence>
<comment type="caution">
    <text evidence="5">The sequence shown here is derived from an EMBL/GenBank/DDBJ whole genome shotgun (WGS) entry which is preliminary data.</text>
</comment>
<comment type="subcellular location">
    <subcellularLocation>
        <location evidence="1">Periplasm</location>
    </subcellularLocation>
</comment>
<dbReference type="InterPro" id="IPR028082">
    <property type="entry name" value="Peripla_BP_I"/>
</dbReference>
<feature type="signal peptide" evidence="3">
    <location>
        <begin position="1"/>
        <end position="23"/>
    </location>
</feature>
<dbReference type="GO" id="GO:0030288">
    <property type="term" value="C:outer membrane-bounded periplasmic space"/>
    <property type="evidence" value="ECO:0007669"/>
    <property type="project" value="TreeGrafter"/>
</dbReference>
<dbReference type="GO" id="GO:0030246">
    <property type="term" value="F:carbohydrate binding"/>
    <property type="evidence" value="ECO:0007669"/>
    <property type="project" value="TreeGrafter"/>
</dbReference>
<dbReference type="SUPFAM" id="SSF53822">
    <property type="entry name" value="Periplasmic binding protein-like I"/>
    <property type="match status" value="1"/>
</dbReference>
<reference evidence="5 6" key="1">
    <citation type="submission" date="2020-06" db="EMBL/GenBank/DDBJ databases">
        <title>Description of novel acetic acid bacteria.</title>
        <authorList>
            <person name="Sombolestani A."/>
        </authorList>
    </citation>
    <scope>NUCLEOTIDE SEQUENCE [LARGE SCALE GENOMIC DNA]</scope>
    <source>
        <strain evidence="5 6">LMG 27010</strain>
    </source>
</reference>
<dbReference type="EMBL" id="JABXXR010000026">
    <property type="protein sequence ID" value="NVN40067.1"/>
    <property type="molecule type" value="Genomic_DNA"/>
</dbReference>
<keyword evidence="6" id="KW-1185">Reference proteome</keyword>
<dbReference type="InterPro" id="IPR025997">
    <property type="entry name" value="SBP_2_dom"/>
</dbReference>